<feature type="region of interest" description="Disordered" evidence="3">
    <location>
        <begin position="189"/>
        <end position="223"/>
    </location>
</feature>
<evidence type="ECO:0000256" key="1">
    <source>
        <dbReference type="ARBA" id="ARBA00022553"/>
    </source>
</evidence>
<dbReference type="InterPro" id="IPR052231">
    <property type="entry name" value="Rho_GEF_signaling-related"/>
</dbReference>
<dbReference type="SMART" id="SM00325">
    <property type="entry name" value="RhoGEF"/>
    <property type="match status" value="1"/>
</dbReference>
<dbReference type="RefSeq" id="XP_016769111.2">
    <property type="nucleotide sequence ID" value="XM_016913622.2"/>
</dbReference>
<feature type="region of interest" description="Disordered" evidence="3">
    <location>
        <begin position="1220"/>
        <end position="1258"/>
    </location>
</feature>
<dbReference type="InterPro" id="IPR055251">
    <property type="entry name" value="SOS1_NGEF_PH"/>
</dbReference>
<dbReference type="Gene3D" id="1.20.900.10">
    <property type="entry name" value="Dbl homology (DH) domain"/>
    <property type="match status" value="1"/>
</dbReference>
<sequence length="1841" mass="205315">MLQFPRFYRWRCLVRARFLSSLRRSVEELDIRETLNLATIKVIPAERRGPEKEETWTLAPDQSGVDACPFLDDVLSDIKSKPIQDDNPQPRIHDPGDTQSQSNQQLEHPDCGTLPRSQETRKSKTKKVKSYLRKCKGALSKADEASTEKKRQEHCTSWYLDESHQEEDNPVMEIQKQNSELLEERIAEEEASPLEDGRGEDPSNLSKEESREDEESVSRLAEDLRRSRTSLYEDARDSMHDRECAASEEGCCKRDDAISLETLTTEETTNLNKCDSNDTLIACEVAAPNGPPPLVEEGKEGEEADGEMQALSLFGGRGDVASLVRNLLGPIYGDGVINLLIRQARDILVCAYHGNLENFLKTYLSPAATLLAEVKSAAASEMGNESVIPEGWPLTLGRRGLVLQLGELEASALRLGECYLCIRSAAAVATTSGSGEVAAGDERNTVEIAVVWRTTSMRAPGFLGWDREEEFMDWREVSRKGQGSSDAASGSLAGPQSSGTAKSMRPRRRSREEARSRTREQGFVLDHRREETRSIDRLECNSSNGGGARGEERRKKNEMDGGHAVMKSRSTSSVGQWKAELESSLGESNGASNRSNQSSSLSGDESRAKVKRCAKVVSSMTMEKWKETARCETRSKPLAPDDLKTPSRLLDVEAALEKKRVGAASGEGENRLHGSRSVDEVEDDELPAFIGNLLVSVERKIERVSLDDLTFPCPACRNIDTDDPLLGCRCAGDDCSCGEDTCDCSPSANARKEQSTRSFEIAGIKHIDSDDEEEVRMGFGTKKRVDDVVAPRTIHDIPEHVLTCGLTLPGCTDTHGRPVLEFEDEPSRREALSVKEVSSFLLYLARLPSSDVTKNGFTLLVRGQAPECMEFLDRVLKLVQGRVNVSQAILVQSSVTESSVNSELPLSCVKTTVVDEGALREHIPRLERSHDQTQWIAFYKDYDGLMTEWQSAGRRLALEMSELKECTTLSGTLTPLGRLLTDPSLRRTSRDAEEAIASLEERAAPLIHLDYIRLSVKRARRLVEEVGNAATRLESSFESRRATIRNLAVLRSIEDQAHEVLSWFCKKGEDVLTKHGQHAATNLTAARLHEREFEKFYFTSMRHLDKGSDLAEAASASGLRELARSLKHHLRGFGSRLEDRREYLEDTSRCCLLQDRAYEWAQEARLAGERGAQQFLMARPPLPPEHFTEMMALAEKLGNEILLEQCRIARNKCAEALEMARTTSAPGSPARRRSSSESATSWEDSLTKRTSWDDSDSNASYACPMESVGSTGSGGRPVLDNIAELRESAEQLLDCSPPRTPPRSPAPRRLVKPPVNSHLHRAASIAPGMKAKKTILLIMREMIQTERDYVKSLEYIIENYIPELVREDIPQALRGQRNVIFGNVEKIYEFHGQHFLRELEQCEQSPMNVGQCFLRHEKKFYLYALYNKNKPNSDSLMAEYGTAFFKQKQLELGDKMDLASYLLKPVQRMGKYALLLQQLVKAGTDLSEQMSGKDDKDEKDDGMKPIVEGEAELRAAEQMVRFQLRHGNDLLAMDSLRDCDVNVKEQGRLLRQNEFLVWQGKGKKCLRQVFLFEDLILFSKARRFPDRKNLDIYIYKHSIKTTDIGLTAVIADSPTKFEIWFRKRKPGDTYTLQCASEEIKKAWTEELSNLLWKQALRNREVRLAEMSSMGIGNKPCLDIRPSADQINDRSISVAQLSKTPRFRNSIAVSMSEDSGRCSRRPHSVISVSSSSSSGGSSGPPTTLNLGLDTSPRPHHRSTTLNSQCSVESGIIADISIVSDDGGDGTERSHWNSTLESPTYHLPTTSTPLQSPTSATATATVTSASSSDTNLTPYDQDMSINL</sequence>
<keyword evidence="2" id="KW-0344">Guanine-nucleotide releasing factor</keyword>
<gene>
    <name evidence="8 9" type="primary">LOC410718</name>
</gene>
<dbReference type="KEGG" id="ame:410718"/>
<dbReference type="PROSITE" id="PS50010">
    <property type="entry name" value="DH_2"/>
    <property type="match status" value="1"/>
</dbReference>
<feature type="compositionally biased region" description="Low complexity" evidence="3">
    <location>
        <begin position="481"/>
        <end position="494"/>
    </location>
</feature>
<dbReference type="CDD" id="cd13242">
    <property type="entry name" value="PH_puratrophin-1"/>
    <property type="match status" value="1"/>
</dbReference>
<evidence type="ECO:0000259" key="5">
    <source>
        <dbReference type="PROSITE" id="PS50010"/>
    </source>
</evidence>
<feature type="region of interest" description="Disordered" evidence="3">
    <location>
        <begin position="660"/>
        <end position="679"/>
    </location>
</feature>
<organism evidence="6">
    <name type="scientific">Apis mellifera</name>
    <name type="common">Honeybee</name>
    <dbReference type="NCBI Taxonomy" id="7460"/>
    <lineage>
        <taxon>Eukaryota</taxon>
        <taxon>Metazoa</taxon>
        <taxon>Ecdysozoa</taxon>
        <taxon>Arthropoda</taxon>
        <taxon>Hexapoda</taxon>
        <taxon>Insecta</taxon>
        <taxon>Pterygota</taxon>
        <taxon>Neoptera</taxon>
        <taxon>Endopterygota</taxon>
        <taxon>Hymenoptera</taxon>
        <taxon>Apocrita</taxon>
        <taxon>Aculeata</taxon>
        <taxon>Apoidea</taxon>
        <taxon>Anthophila</taxon>
        <taxon>Apidae</taxon>
        <taxon>Apis</taxon>
    </lineage>
</organism>
<reference evidence="8 9" key="2">
    <citation type="submission" date="2025-04" db="UniProtKB">
        <authorList>
            <consortium name="RefSeq"/>
        </authorList>
    </citation>
    <scope>IDENTIFICATION</scope>
    <source>
        <strain evidence="7 8">DH4</strain>
        <tissue evidence="8 9">Whole body</tissue>
    </source>
</reference>
<accession>A0A7M7MUS9</accession>
<keyword evidence="7" id="KW-1185">Reference proteome</keyword>
<feature type="compositionally biased region" description="Basic and acidic residues" evidence="3">
    <location>
        <begin position="549"/>
        <end position="561"/>
    </location>
</feature>
<evidence type="ECO:0000313" key="9">
    <source>
        <dbReference type="RefSeq" id="XP_026301158.1"/>
    </source>
</evidence>
<feature type="region of interest" description="Disordered" evidence="3">
    <location>
        <begin position="80"/>
        <end position="128"/>
    </location>
</feature>
<feature type="region of interest" description="Disordered" evidence="3">
    <location>
        <begin position="1708"/>
        <end position="1762"/>
    </location>
</feature>
<evidence type="ECO:0000313" key="8">
    <source>
        <dbReference type="RefSeq" id="XP_016769111.2"/>
    </source>
</evidence>
<dbReference type="Gene3D" id="2.30.29.30">
    <property type="entry name" value="Pleckstrin-homology domain (PH domain)/Phosphotyrosine-binding domain (PTB)"/>
    <property type="match status" value="1"/>
</dbReference>
<feature type="region of interest" description="Disordered" evidence="3">
    <location>
        <begin position="1777"/>
        <end position="1841"/>
    </location>
</feature>
<feature type="compositionally biased region" description="Basic and acidic residues" evidence="3">
    <location>
        <begin position="195"/>
        <end position="223"/>
    </location>
</feature>
<dbReference type="Pfam" id="PF00621">
    <property type="entry name" value="RhoGEF"/>
    <property type="match status" value="1"/>
</dbReference>
<dbReference type="CDD" id="cd00160">
    <property type="entry name" value="RhoGEF"/>
    <property type="match status" value="1"/>
</dbReference>
<dbReference type="PANTHER" id="PTHR45845:SF3">
    <property type="entry name" value="PURATROPHIN-1-LIKE, ISOFORM A"/>
    <property type="match status" value="1"/>
</dbReference>
<feature type="compositionally biased region" description="Polar residues" evidence="3">
    <location>
        <begin position="1829"/>
        <end position="1841"/>
    </location>
</feature>
<dbReference type="InterPro" id="IPR001849">
    <property type="entry name" value="PH_domain"/>
</dbReference>
<proteinExistence type="predicted"/>
<evidence type="ECO:0000313" key="6">
    <source>
        <dbReference type="EnsemblMetazoa" id="XP_026301158"/>
    </source>
</evidence>
<reference evidence="7" key="3">
    <citation type="submission" date="2025-05" db="UniProtKB">
        <authorList>
            <consortium name="RefSeq"/>
        </authorList>
    </citation>
    <scope>NUCLEOTIDE SEQUENCE [LARGE SCALE GENOMIC DNA]</scope>
    <source>
        <strain evidence="7">DH4</strain>
    </source>
</reference>
<dbReference type="OrthoDB" id="6152532at2759"/>
<dbReference type="Proteomes" id="UP000005203">
    <property type="component" value="Linkage group LG1"/>
</dbReference>
<dbReference type="PANTHER" id="PTHR45845">
    <property type="entry name" value="RHO GUANINE NUCLEOTIDE EXCHANGE FACTOR-RELATED"/>
    <property type="match status" value="1"/>
</dbReference>
<protein>
    <submittedName>
        <fullName evidence="8 9">Uncharacterized protein LOC410718 isoform X1</fullName>
    </submittedName>
</protein>
<name>A0A7M7MUS9_APIME</name>
<dbReference type="SMART" id="SM00233">
    <property type="entry name" value="PH"/>
    <property type="match status" value="1"/>
</dbReference>
<feature type="compositionally biased region" description="Basic and acidic residues" evidence="3">
    <location>
        <begin position="668"/>
        <end position="679"/>
    </location>
</feature>
<dbReference type="EnsemblMetazoa" id="XM_026445373">
    <property type="protein sequence ID" value="XP_026301158"/>
    <property type="gene ID" value="LOC410718"/>
</dbReference>
<dbReference type="SUPFAM" id="SSF48065">
    <property type="entry name" value="DBL homology domain (DH-domain)"/>
    <property type="match status" value="1"/>
</dbReference>
<dbReference type="Pfam" id="PF22697">
    <property type="entry name" value="SOS1_NGEF_PH"/>
    <property type="match status" value="1"/>
</dbReference>
<feature type="compositionally biased region" description="Basic and acidic residues" evidence="3">
    <location>
        <begin position="510"/>
        <end position="539"/>
    </location>
</feature>
<accession>A0A7M7IJ99</accession>
<feature type="compositionally biased region" description="Low complexity" evidence="3">
    <location>
        <begin position="588"/>
        <end position="602"/>
    </location>
</feature>
<dbReference type="GeneID" id="410718"/>
<feature type="region of interest" description="Disordered" evidence="3">
    <location>
        <begin position="476"/>
        <end position="610"/>
    </location>
</feature>
<feature type="compositionally biased region" description="Low complexity" evidence="3">
    <location>
        <begin position="1723"/>
        <end position="1734"/>
    </location>
</feature>
<keyword evidence="1" id="KW-0597">Phosphoprotein</keyword>
<dbReference type="FunFam" id="2.30.29.30:FF:000078">
    <property type="entry name" value="Guanine nucleotide exchange factor DBS"/>
    <property type="match status" value="1"/>
</dbReference>
<dbReference type="RefSeq" id="XP_026301158.1">
    <property type="nucleotide sequence ID" value="XM_026445373.1"/>
</dbReference>
<reference evidence="6" key="1">
    <citation type="submission" date="2021-01" db="UniProtKB">
        <authorList>
            <consortium name="EnsemblMetazoa"/>
        </authorList>
    </citation>
    <scope>IDENTIFICATION</scope>
    <source>
        <strain evidence="6">DH4</strain>
    </source>
</reference>
<feature type="compositionally biased region" description="Polar residues" evidence="3">
    <location>
        <begin position="97"/>
        <end position="106"/>
    </location>
</feature>
<evidence type="ECO:0000256" key="2">
    <source>
        <dbReference type="ARBA" id="ARBA00022658"/>
    </source>
</evidence>
<feature type="domain" description="PH" evidence="4">
    <location>
        <begin position="1542"/>
        <end position="1652"/>
    </location>
</feature>
<dbReference type="PROSITE" id="PS50003">
    <property type="entry name" value="PH_DOMAIN"/>
    <property type="match status" value="1"/>
</dbReference>
<evidence type="ECO:0000256" key="3">
    <source>
        <dbReference type="SAM" id="MobiDB-lite"/>
    </source>
</evidence>
<dbReference type="EnsemblMetazoa" id="XM_016913622">
    <property type="protein sequence ID" value="XP_016769111"/>
    <property type="gene ID" value="LOC410718"/>
</dbReference>
<accession>A0A8B8HBU8</accession>
<dbReference type="GO" id="GO:0005085">
    <property type="term" value="F:guanyl-nucleotide exchange factor activity"/>
    <property type="evidence" value="ECO:0007669"/>
    <property type="project" value="UniProtKB-KW"/>
</dbReference>
<dbReference type="InterPro" id="IPR035899">
    <property type="entry name" value="DBL_dom_sf"/>
</dbReference>
<evidence type="ECO:0000313" key="7">
    <source>
        <dbReference type="Proteomes" id="UP000005203"/>
    </source>
</evidence>
<dbReference type="InterPro" id="IPR011993">
    <property type="entry name" value="PH-like_dom_sf"/>
</dbReference>
<evidence type="ECO:0000259" key="4">
    <source>
        <dbReference type="PROSITE" id="PS50003"/>
    </source>
</evidence>
<feature type="compositionally biased region" description="Low complexity" evidence="3">
    <location>
        <begin position="1802"/>
        <end position="1828"/>
    </location>
</feature>
<dbReference type="SUPFAM" id="SSF50729">
    <property type="entry name" value="PH domain-like"/>
    <property type="match status" value="1"/>
</dbReference>
<feature type="region of interest" description="Disordered" evidence="3">
    <location>
        <begin position="1291"/>
        <end position="1312"/>
    </location>
</feature>
<dbReference type="InterPro" id="IPR000219">
    <property type="entry name" value="DH_dom"/>
</dbReference>
<accession>A0A8B7KL90</accession>
<feature type="domain" description="DH" evidence="5">
    <location>
        <begin position="1334"/>
        <end position="1530"/>
    </location>
</feature>